<evidence type="ECO:0000313" key="9">
    <source>
        <dbReference type="EMBL" id="SCB18948.1"/>
    </source>
</evidence>
<sequence>MQRVIVILVLLIAVAGGAWWYFHRDSGSNELVLYGNIDFRQLSLAFNGSERVAEVLVEEGAQVKKGQIVAKLDTSRLMPQVAQAEAQAASQRANLDRLKNGSRPEEIAQSRANLESAKAEAVNARAQLERQTALAPKAAVSQQALDEARSASAVADAKVVANQKALDLLVVGSRIEDIQEAEAQLHAAEANVALLHQQLADAELKAPVDAIVQSRLIEPGEMASPTRAAFSLATISPKWVRAYVSETQLGMLRPGMKANVTMDSLPGRTIQGWIGFISSVAEFTPKSVQTEELRTSLVYEVRIFVDDPDNVLRLGMPATVRPLPGEQANVATTEQQ</sequence>
<feature type="domain" description="CusB-like beta-barrel" evidence="8">
    <location>
        <begin position="239"/>
        <end position="321"/>
    </location>
</feature>
<gene>
    <name evidence="9" type="ORF">GA0061100_103213</name>
</gene>
<dbReference type="GO" id="GO:0042597">
    <property type="term" value="C:periplasmic space"/>
    <property type="evidence" value="ECO:0007669"/>
    <property type="project" value="UniProtKB-SubCell"/>
</dbReference>
<reference evidence="10" key="1">
    <citation type="submission" date="2016-08" db="EMBL/GenBank/DDBJ databases">
        <authorList>
            <person name="Varghese N."/>
            <person name="Submissions Spin"/>
        </authorList>
    </citation>
    <scope>NUCLEOTIDE SEQUENCE [LARGE SCALE GENOMIC DNA]</scope>
    <source>
        <strain evidence="10">CCBAU 57015</strain>
    </source>
</reference>
<comment type="subcellular location">
    <subcellularLocation>
        <location evidence="1">Periplasm</location>
    </subcellularLocation>
</comment>
<evidence type="ECO:0000256" key="5">
    <source>
        <dbReference type="ARBA" id="ARBA00023054"/>
    </source>
</evidence>
<dbReference type="InterPro" id="IPR058792">
    <property type="entry name" value="Beta-barrel_RND_2"/>
</dbReference>
<dbReference type="STRING" id="52131.GA0061100_103213"/>
<dbReference type="Pfam" id="PF25881">
    <property type="entry name" value="HH_YBHG"/>
    <property type="match status" value="1"/>
</dbReference>
<dbReference type="SUPFAM" id="SSF111369">
    <property type="entry name" value="HlyD-like secretion proteins"/>
    <property type="match status" value="3"/>
</dbReference>
<evidence type="ECO:0000256" key="6">
    <source>
        <dbReference type="SAM" id="Coils"/>
    </source>
</evidence>
<evidence type="ECO:0000256" key="3">
    <source>
        <dbReference type="ARBA" id="ARBA00022729"/>
    </source>
</evidence>
<dbReference type="InterPro" id="IPR059052">
    <property type="entry name" value="HH_YbhG-like"/>
</dbReference>
<dbReference type="Gene3D" id="1.10.287.470">
    <property type="entry name" value="Helix hairpin bin"/>
    <property type="match status" value="1"/>
</dbReference>
<evidence type="ECO:0000256" key="4">
    <source>
        <dbReference type="ARBA" id="ARBA00022764"/>
    </source>
</evidence>
<protein>
    <submittedName>
        <fullName evidence="9">HlyD family secretion protein</fullName>
    </submittedName>
</protein>
<feature type="coiled-coil region" evidence="6">
    <location>
        <begin position="81"/>
        <end position="134"/>
    </location>
</feature>
<name>A0A1C3UU14_9HYPH</name>
<organism evidence="9 10">
    <name type="scientific">Rhizobium hainanense</name>
    <dbReference type="NCBI Taxonomy" id="52131"/>
    <lineage>
        <taxon>Bacteria</taxon>
        <taxon>Pseudomonadati</taxon>
        <taxon>Pseudomonadota</taxon>
        <taxon>Alphaproteobacteria</taxon>
        <taxon>Hyphomicrobiales</taxon>
        <taxon>Rhizobiaceae</taxon>
        <taxon>Rhizobium/Agrobacterium group</taxon>
        <taxon>Rhizobium</taxon>
    </lineage>
</organism>
<keyword evidence="3" id="KW-0732">Signal</keyword>
<dbReference type="EMBL" id="FMAC01000003">
    <property type="protein sequence ID" value="SCB18948.1"/>
    <property type="molecule type" value="Genomic_DNA"/>
</dbReference>
<evidence type="ECO:0000259" key="7">
    <source>
        <dbReference type="Pfam" id="PF25881"/>
    </source>
</evidence>
<dbReference type="PANTHER" id="PTHR32347:SF29">
    <property type="entry name" value="UPF0194 MEMBRANE PROTEIN YBHG"/>
    <property type="match status" value="1"/>
</dbReference>
<accession>A0A1C3UU14</accession>
<dbReference type="Gene3D" id="2.40.50.100">
    <property type="match status" value="1"/>
</dbReference>
<feature type="domain" description="YbhG-like alpha-helical hairpin" evidence="7">
    <location>
        <begin position="73"/>
        <end position="200"/>
    </location>
</feature>
<dbReference type="Proteomes" id="UP000186228">
    <property type="component" value="Unassembled WGS sequence"/>
</dbReference>
<feature type="coiled-coil region" evidence="6">
    <location>
        <begin position="178"/>
        <end position="205"/>
    </location>
</feature>
<keyword evidence="4" id="KW-0574">Periplasm</keyword>
<dbReference type="PANTHER" id="PTHR32347">
    <property type="entry name" value="EFFLUX SYSTEM COMPONENT YKNX-RELATED"/>
    <property type="match status" value="1"/>
</dbReference>
<dbReference type="Gene3D" id="2.40.30.170">
    <property type="match status" value="1"/>
</dbReference>
<comment type="similarity">
    <text evidence="2">Belongs to the UPF0194 family.</text>
</comment>
<keyword evidence="5 6" id="KW-0175">Coiled coil</keyword>
<proteinExistence type="inferred from homology"/>
<dbReference type="InterPro" id="IPR050465">
    <property type="entry name" value="UPF0194_transport"/>
</dbReference>
<evidence type="ECO:0000256" key="1">
    <source>
        <dbReference type="ARBA" id="ARBA00004418"/>
    </source>
</evidence>
<dbReference type="OrthoDB" id="9813967at2"/>
<keyword evidence="10" id="KW-1185">Reference proteome</keyword>
<dbReference type="Pfam" id="PF25954">
    <property type="entry name" value="Beta-barrel_RND_2"/>
    <property type="match status" value="1"/>
</dbReference>
<evidence type="ECO:0000256" key="2">
    <source>
        <dbReference type="ARBA" id="ARBA00010602"/>
    </source>
</evidence>
<dbReference type="RefSeq" id="WP_075852866.1">
    <property type="nucleotide sequence ID" value="NZ_FMAC01000003.1"/>
</dbReference>
<dbReference type="AlphaFoldDB" id="A0A1C3UU14"/>
<evidence type="ECO:0000313" key="10">
    <source>
        <dbReference type="Proteomes" id="UP000186228"/>
    </source>
</evidence>
<evidence type="ECO:0000259" key="8">
    <source>
        <dbReference type="Pfam" id="PF25954"/>
    </source>
</evidence>